<keyword evidence="3" id="KW-1185">Reference proteome</keyword>
<name>L5LH22_MYODS</name>
<reference evidence="3" key="1">
    <citation type="journal article" date="2013" name="Science">
        <title>Comparative analysis of bat genomes provides insight into the evolution of flight and immunity.</title>
        <authorList>
            <person name="Zhang G."/>
            <person name="Cowled C."/>
            <person name="Shi Z."/>
            <person name="Huang Z."/>
            <person name="Bishop-Lilly K.A."/>
            <person name="Fang X."/>
            <person name="Wynne J.W."/>
            <person name="Xiong Z."/>
            <person name="Baker M.L."/>
            <person name="Zhao W."/>
            <person name="Tachedjian M."/>
            <person name="Zhu Y."/>
            <person name="Zhou P."/>
            <person name="Jiang X."/>
            <person name="Ng J."/>
            <person name="Yang L."/>
            <person name="Wu L."/>
            <person name="Xiao J."/>
            <person name="Feng Y."/>
            <person name="Chen Y."/>
            <person name="Sun X."/>
            <person name="Zhang Y."/>
            <person name="Marsh G.A."/>
            <person name="Crameri G."/>
            <person name="Broder C.C."/>
            <person name="Frey K.G."/>
            <person name="Wang L.F."/>
            <person name="Wang J."/>
        </authorList>
    </citation>
    <scope>NUCLEOTIDE SEQUENCE [LARGE SCALE GENOMIC DNA]</scope>
</reference>
<evidence type="ECO:0000313" key="2">
    <source>
        <dbReference type="EMBL" id="ELK24948.1"/>
    </source>
</evidence>
<gene>
    <name evidence="2" type="ORF">MDA_GLEAN10017055</name>
</gene>
<evidence type="ECO:0000256" key="1">
    <source>
        <dbReference type="SAM" id="MobiDB-lite"/>
    </source>
</evidence>
<dbReference type="AlphaFoldDB" id="L5LH22"/>
<organism evidence="2 3">
    <name type="scientific">Myotis davidii</name>
    <name type="common">David's myotis</name>
    <dbReference type="NCBI Taxonomy" id="225400"/>
    <lineage>
        <taxon>Eukaryota</taxon>
        <taxon>Metazoa</taxon>
        <taxon>Chordata</taxon>
        <taxon>Craniata</taxon>
        <taxon>Vertebrata</taxon>
        <taxon>Euteleostomi</taxon>
        <taxon>Mammalia</taxon>
        <taxon>Eutheria</taxon>
        <taxon>Laurasiatheria</taxon>
        <taxon>Chiroptera</taxon>
        <taxon>Yangochiroptera</taxon>
        <taxon>Vespertilionidae</taxon>
        <taxon>Myotis</taxon>
    </lineage>
</organism>
<proteinExistence type="predicted"/>
<accession>L5LH22</accession>
<sequence>MAMASLKMALSPSPRLARHPSRNLHHEVGVASLKTAVSPSPKLARHPSGPPTLTRDTLQGKPAQPQARLMAASTVVVRKPIGDIIANPQKHINKQAVAVQEGEDIHQVSHAEELGEDNGLVMQHCCWNQ</sequence>
<evidence type="ECO:0000313" key="3">
    <source>
        <dbReference type="Proteomes" id="UP000010556"/>
    </source>
</evidence>
<protein>
    <submittedName>
        <fullName evidence="2">Uncharacterized protein</fullName>
    </submittedName>
</protein>
<dbReference type="Proteomes" id="UP000010556">
    <property type="component" value="Unassembled WGS sequence"/>
</dbReference>
<dbReference type="EMBL" id="KB112372">
    <property type="protein sequence ID" value="ELK24948.1"/>
    <property type="molecule type" value="Genomic_DNA"/>
</dbReference>
<feature type="region of interest" description="Disordered" evidence="1">
    <location>
        <begin position="1"/>
        <end position="66"/>
    </location>
</feature>